<dbReference type="EC" id="1.3.5.1" evidence="3"/>
<dbReference type="GeneID" id="56786610"/>
<keyword evidence="1" id="KW-1133">Transmembrane helix</keyword>
<dbReference type="GO" id="GO:0008177">
    <property type="term" value="F:succinate dehydrogenase (quinone) activity"/>
    <property type="evidence" value="ECO:0007669"/>
    <property type="project" value="UniProtKB-EC"/>
</dbReference>
<dbReference type="Proteomes" id="UP000352698">
    <property type="component" value="Unassembled WGS sequence"/>
</dbReference>
<evidence type="ECO:0000313" key="4">
    <source>
        <dbReference type="Proteomes" id="UP000253498"/>
    </source>
</evidence>
<dbReference type="RefSeq" id="WP_010720912.1">
    <property type="nucleotide sequence ID" value="NZ_AP027299.1"/>
</dbReference>
<evidence type="ECO:0000313" key="5">
    <source>
        <dbReference type="Proteomes" id="UP000352698"/>
    </source>
</evidence>
<accession>A0A1V8X7U1</accession>
<dbReference type="EMBL" id="LESJ01000010">
    <property type="protein sequence ID" value="RBT66200.1"/>
    <property type="molecule type" value="Genomic_DNA"/>
</dbReference>
<evidence type="ECO:0000256" key="1">
    <source>
        <dbReference type="SAM" id="Phobius"/>
    </source>
</evidence>
<comment type="caution">
    <text evidence="3">The sequence shown here is derived from an EMBL/GenBank/DDBJ whole genome shotgun (WGS) entry which is preliminary data.</text>
</comment>
<feature type="transmembrane region" description="Helical" evidence="1">
    <location>
        <begin position="12"/>
        <end position="32"/>
    </location>
</feature>
<dbReference type="Proteomes" id="UP000253498">
    <property type="component" value="Unassembled WGS sequence"/>
</dbReference>
<protein>
    <submittedName>
        <fullName evidence="3">Succinate dehydrogenase</fullName>
        <ecNumber evidence="3">1.3.5.1</ecNumber>
    </submittedName>
</protein>
<sequence length="70" mass="8380">MKHKKFSWKDFWEISGSYLFTIILLPAFYSLTTNQPLTNVFSDQYLIDILLLFLFVILPLAIYKGVRYRK</sequence>
<name>A0A1V8X7U1_ENTHR</name>
<keyword evidence="3" id="KW-0560">Oxidoreductase</keyword>
<keyword evidence="1" id="KW-0812">Transmembrane</keyword>
<gene>
    <name evidence="2" type="ORF">EB03_02812</name>
    <name evidence="3" type="ORF">NCTC12204_02386</name>
</gene>
<evidence type="ECO:0000313" key="2">
    <source>
        <dbReference type="EMBL" id="RBT66200.1"/>
    </source>
</evidence>
<organism evidence="3 5">
    <name type="scientific">Enterococcus hirae</name>
    <dbReference type="NCBI Taxonomy" id="1354"/>
    <lineage>
        <taxon>Bacteria</taxon>
        <taxon>Bacillati</taxon>
        <taxon>Bacillota</taxon>
        <taxon>Bacilli</taxon>
        <taxon>Lactobacillales</taxon>
        <taxon>Enterococcaceae</taxon>
        <taxon>Enterococcus</taxon>
    </lineage>
</organism>
<feature type="transmembrane region" description="Helical" evidence="1">
    <location>
        <begin position="44"/>
        <end position="63"/>
    </location>
</feature>
<reference evidence="3 5" key="2">
    <citation type="submission" date="2019-05" db="EMBL/GenBank/DDBJ databases">
        <authorList>
            <consortium name="Pathogen Informatics"/>
        </authorList>
    </citation>
    <scope>NUCLEOTIDE SEQUENCE [LARGE SCALE GENOMIC DNA]</scope>
    <source>
        <strain evidence="3 5">NCTC12204</strain>
    </source>
</reference>
<keyword evidence="1" id="KW-0472">Membrane</keyword>
<reference evidence="2 4" key="1">
    <citation type="submission" date="2015-06" db="EMBL/GenBank/DDBJ databases">
        <title>The Genome Sequence of Enterococcus hirae 88EA1.</title>
        <authorList>
            <consortium name="The Broad Institute Genomics Platform"/>
            <consortium name="The Broad Institute Genome Sequencing Center for Infectious Disease"/>
            <person name="Earl A.M."/>
            <person name="Van Tyne D."/>
            <person name="Lebreton F."/>
            <person name="Saavedra J.T."/>
            <person name="Gilmore M.S."/>
            <person name="Manson McGuire A."/>
            <person name="Clock S."/>
            <person name="Crupain M."/>
            <person name="Rangan U."/>
            <person name="Young S."/>
            <person name="Abouelleil A."/>
            <person name="Cao P."/>
            <person name="Chapman S.B."/>
            <person name="Griggs A."/>
            <person name="Priest M."/>
            <person name="Shea T."/>
            <person name="Wortman J."/>
            <person name="Nusbaum C."/>
            <person name="Birren B."/>
        </authorList>
    </citation>
    <scope>NUCLEOTIDE SEQUENCE [LARGE SCALE GENOMIC DNA]</scope>
    <source>
        <strain evidence="2 4">88EA1</strain>
    </source>
</reference>
<dbReference type="EMBL" id="CABEEP010000001">
    <property type="protein sequence ID" value="VTQ68784.1"/>
    <property type="molecule type" value="Genomic_DNA"/>
</dbReference>
<dbReference type="AlphaFoldDB" id="A0A1V8X7U1"/>
<proteinExistence type="predicted"/>
<evidence type="ECO:0000313" key="3">
    <source>
        <dbReference type="EMBL" id="VTQ68784.1"/>
    </source>
</evidence>